<gene>
    <name evidence="7" type="ORF">QNA08_17775</name>
</gene>
<comment type="similarity">
    <text evidence="1">Belongs to the GcvT family.</text>
</comment>
<evidence type="ECO:0000313" key="8">
    <source>
        <dbReference type="Proteomes" id="UP001321492"/>
    </source>
</evidence>
<feature type="domain" description="GCVT N-terminal" evidence="4">
    <location>
        <begin position="426"/>
        <end position="703"/>
    </location>
</feature>
<dbReference type="Pfam" id="PF01266">
    <property type="entry name" value="DAO"/>
    <property type="match status" value="1"/>
</dbReference>
<dbReference type="SUPFAM" id="SSF103025">
    <property type="entry name" value="Folate-binding domain"/>
    <property type="match status" value="1"/>
</dbReference>
<dbReference type="InterPro" id="IPR032503">
    <property type="entry name" value="FAO_M"/>
</dbReference>
<sequence length="817" mass="89070">MAQDFPTQARIVVIGGGIVGASVAYHLTRLGERDVVLLEQGTLSCGTTWHAAGLVGQLRSHQNMTRLIRYSTELYASLEAETGLATGWKQCGSITVARTAERMTQLKRTASAAHAQGVAIEVLTPREAGEKWPIMRTDDLVGAVWLPGDGKANPADITQALARGARTGGARILERTRVTGIRVEKGAVTAVETERGTIACEMIAICAGQWSRDIGAMCGVAIPLHSAEHMYIVTGRIDGVTPDLPVMRDPDGYVYFKEEVGGLVMGGFEPDAKPWGMEGIPHPFEFQLLPDDWDQFEILMEKALERVPALETAEIKTFLNGPESFTPDNNFILGEAPEVRNVFVAAGFNSMGIASGGGAGRALAEWIVGGVPSLDLWPVDIRRFARFNNNALWLKDRVKEVLGLHYAMPWPNRELDTARPFRRSPLYDRLATKGAVFGSKMGWERPNFFAANGEEQRIAYSFGRQNWFDRVAAEHRAAREGVAIFDMTSFAKFLMQGPDAEAVLQRLSANDVAVPVGQTVYTPLLNARGGFESDLTVARLAPDRFLILTGTAQATRDAHWIDRHIPEAARAVLTDVTSAYAVIGVMGPRSRALLQRVTRTPLDNAAFPFGAIREIGVGYATVLAARRSYMGELGWELYVPSEFAATVYETLAVAGEDLGLRDAGYYAIDSLRIEKGYRAWGRELTPDDTPWQTGMGFAVKLDKGVDFIGRAALAEAKGKPLTRRLVSFLATSPDAPTAWGGELITADGEPVGEVTSTAYGHSLGGTVGLGWVRSRGEAIDDTWLTERQFMIDVAGEPVPVRCHLKPFYDPTSARMRL</sequence>
<organism evidence="7 8">
    <name type="scientific">Chelatococcus albus</name>
    <dbReference type="NCBI Taxonomy" id="3047466"/>
    <lineage>
        <taxon>Bacteria</taxon>
        <taxon>Pseudomonadati</taxon>
        <taxon>Pseudomonadota</taxon>
        <taxon>Alphaproteobacteria</taxon>
        <taxon>Hyphomicrobiales</taxon>
        <taxon>Chelatococcaceae</taxon>
        <taxon>Chelatococcus</taxon>
    </lineage>
</organism>
<dbReference type="InterPro" id="IPR013977">
    <property type="entry name" value="GcvT_C"/>
</dbReference>
<feature type="domain" description="Aminomethyltransferase C-terminal" evidence="5">
    <location>
        <begin position="723"/>
        <end position="809"/>
    </location>
</feature>
<keyword evidence="8" id="KW-1185">Reference proteome</keyword>
<feature type="domain" description="FAD dependent oxidoreductase" evidence="3">
    <location>
        <begin position="10"/>
        <end position="366"/>
    </location>
</feature>
<dbReference type="Gene3D" id="3.30.9.10">
    <property type="entry name" value="D-Amino Acid Oxidase, subunit A, domain 2"/>
    <property type="match status" value="1"/>
</dbReference>
<dbReference type="Pfam" id="PF16350">
    <property type="entry name" value="FAO_M"/>
    <property type="match status" value="1"/>
</dbReference>
<evidence type="ECO:0000259" key="5">
    <source>
        <dbReference type="Pfam" id="PF08669"/>
    </source>
</evidence>
<dbReference type="InterPro" id="IPR029043">
    <property type="entry name" value="GcvT/YgfZ_C"/>
</dbReference>
<dbReference type="PANTHER" id="PTHR43757:SF15">
    <property type="entry name" value="PYRUVATE DEHYDROGENASE PHOSPHATASE REGULATORY SUBUNIT, MITOCHONDRIAL-LIKE"/>
    <property type="match status" value="1"/>
</dbReference>
<dbReference type="RefSeq" id="WP_283742064.1">
    <property type="nucleotide sequence ID" value="NZ_JASJEV010000016.1"/>
</dbReference>
<evidence type="ECO:0000256" key="2">
    <source>
        <dbReference type="ARBA" id="ARBA00023002"/>
    </source>
</evidence>
<dbReference type="InterPro" id="IPR028896">
    <property type="entry name" value="GcvT/YgfZ/DmdA"/>
</dbReference>
<keyword evidence="2" id="KW-0560">Oxidoreductase</keyword>
<dbReference type="Gene3D" id="2.40.30.110">
    <property type="entry name" value="Aminomethyltransferase beta-barrel domains"/>
    <property type="match status" value="1"/>
</dbReference>
<dbReference type="SUPFAM" id="SSF54373">
    <property type="entry name" value="FAD-linked reductases, C-terminal domain"/>
    <property type="match status" value="1"/>
</dbReference>
<dbReference type="Pfam" id="PF08669">
    <property type="entry name" value="GCV_T_C"/>
    <property type="match status" value="1"/>
</dbReference>
<dbReference type="Gene3D" id="3.30.1360.120">
    <property type="entry name" value="Probable tRNA modification gtpase trme, domain 1"/>
    <property type="match status" value="1"/>
</dbReference>
<dbReference type="InterPro" id="IPR036188">
    <property type="entry name" value="FAD/NAD-bd_sf"/>
</dbReference>
<dbReference type="Gene3D" id="3.50.50.60">
    <property type="entry name" value="FAD/NAD(P)-binding domain"/>
    <property type="match status" value="1"/>
</dbReference>
<dbReference type="InterPro" id="IPR027266">
    <property type="entry name" value="TrmE/GcvT-like"/>
</dbReference>
<comment type="caution">
    <text evidence="7">The sequence shown here is derived from an EMBL/GenBank/DDBJ whole genome shotgun (WGS) entry which is preliminary data.</text>
</comment>
<evidence type="ECO:0000259" key="4">
    <source>
        <dbReference type="Pfam" id="PF01571"/>
    </source>
</evidence>
<dbReference type="Gene3D" id="3.30.70.1400">
    <property type="entry name" value="Aminomethyltransferase beta-barrel domains"/>
    <property type="match status" value="1"/>
</dbReference>
<dbReference type="InterPro" id="IPR006222">
    <property type="entry name" value="GCVT_N"/>
</dbReference>
<dbReference type="Pfam" id="PF01571">
    <property type="entry name" value="GCV_T"/>
    <property type="match status" value="1"/>
</dbReference>
<protein>
    <submittedName>
        <fullName evidence="7">FAD-dependent oxidoreductase</fullName>
    </submittedName>
</protein>
<dbReference type="SUPFAM" id="SSF51905">
    <property type="entry name" value="FAD/NAD(P)-binding domain"/>
    <property type="match status" value="1"/>
</dbReference>
<dbReference type="Proteomes" id="UP001321492">
    <property type="component" value="Unassembled WGS sequence"/>
</dbReference>
<evidence type="ECO:0000313" key="7">
    <source>
        <dbReference type="EMBL" id="MDJ1160066.1"/>
    </source>
</evidence>
<evidence type="ECO:0000259" key="6">
    <source>
        <dbReference type="Pfam" id="PF16350"/>
    </source>
</evidence>
<dbReference type="PANTHER" id="PTHR43757">
    <property type="entry name" value="AMINOMETHYLTRANSFERASE"/>
    <property type="match status" value="1"/>
</dbReference>
<dbReference type="SUPFAM" id="SSF101790">
    <property type="entry name" value="Aminomethyltransferase beta-barrel domain"/>
    <property type="match status" value="1"/>
</dbReference>
<evidence type="ECO:0000256" key="1">
    <source>
        <dbReference type="ARBA" id="ARBA00008609"/>
    </source>
</evidence>
<proteinExistence type="inferred from homology"/>
<dbReference type="EMBL" id="JASJEV010000016">
    <property type="protein sequence ID" value="MDJ1160066.1"/>
    <property type="molecule type" value="Genomic_DNA"/>
</dbReference>
<evidence type="ECO:0000259" key="3">
    <source>
        <dbReference type="Pfam" id="PF01266"/>
    </source>
</evidence>
<accession>A0ABT7AL06</accession>
<dbReference type="InterPro" id="IPR006076">
    <property type="entry name" value="FAD-dep_OxRdtase"/>
</dbReference>
<name>A0ABT7AL06_9HYPH</name>
<reference evidence="7 8" key="1">
    <citation type="submission" date="2023-05" db="EMBL/GenBank/DDBJ databases">
        <title>Chelatococcus sp. nov., a moderately thermophilic bacterium isolated from hot spring microbial mat.</title>
        <authorList>
            <person name="Hu C.-J."/>
            <person name="Li W.-J."/>
        </authorList>
    </citation>
    <scope>NUCLEOTIDE SEQUENCE [LARGE SCALE GENOMIC DNA]</scope>
    <source>
        <strain evidence="7 8">SYSU G07232</strain>
    </source>
</reference>
<feature type="domain" description="FAD dependent oxidoreductase central" evidence="6">
    <location>
        <begin position="370"/>
        <end position="424"/>
    </location>
</feature>